<name>A0A511DB16_9PSEU</name>
<dbReference type="Proteomes" id="UP000321685">
    <property type="component" value="Unassembled WGS sequence"/>
</dbReference>
<keyword evidence="2" id="KW-1185">Reference proteome</keyword>
<dbReference type="AlphaFoldDB" id="A0A511DB16"/>
<sequence>MEDVRRDRGFAEVFLRASKVGSRLDVEVDFVVTPDSTAQTVTDFDAVRADLRDRFRALGQDPSMSVGFTADRSWVA</sequence>
<reference evidence="1 2" key="1">
    <citation type="submission" date="2019-07" db="EMBL/GenBank/DDBJ databases">
        <title>Whole genome shotgun sequence of Pseudonocardia sulfidoxydans NBRC 16205.</title>
        <authorList>
            <person name="Hosoyama A."/>
            <person name="Uohara A."/>
            <person name="Ohji S."/>
            <person name="Ichikawa N."/>
        </authorList>
    </citation>
    <scope>NUCLEOTIDE SEQUENCE [LARGE SCALE GENOMIC DNA]</scope>
    <source>
        <strain evidence="1 2">NBRC 16205</strain>
    </source>
</reference>
<dbReference type="EMBL" id="BJVJ01000005">
    <property type="protein sequence ID" value="GEL22010.1"/>
    <property type="molecule type" value="Genomic_DNA"/>
</dbReference>
<protein>
    <submittedName>
        <fullName evidence="1">Uncharacterized protein</fullName>
    </submittedName>
</protein>
<accession>A0A511DB16</accession>
<gene>
    <name evidence="1" type="ORF">PSU4_09640</name>
</gene>
<evidence type="ECO:0000313" key="2">
    <source>
        <dbReference type="Proteomes" id="UP000321685"/>
    </source>
</evidence>
<evidence type="ECO:0000313" key="1">
    <source>
        <dbReference type="EMBL" id="GEL22010.1"/>
    </source>
</evidence>
<proteinExistence type="predicted"/>
<dbReference type="OrthoDB" id="2388015at2"/>
<organism evidence="1 2">
    <name type="scientific">Pseudonocardia sulfidoxydans NBRC 16205</name>
    <dbReference type="NCBI Taxonomy" id="1223511"/>
    <lineage>
        <taxon>Bacteria</taxon>
        <taxon>Bacillati</taxon>
        <taxon>Actinomycetota</taxon>
        <taxon>Actinomycetes</taxon>
        <taxon>Pseudonocardiales</taxon>
        <taxon>Pseudonocardiaceae</taxon>
        <taxon>Pseudonocardia</taxon>
    </lineage>
</organism>
<comment type="caution">
    <text evidence="1">The sequence shown here is derived from an EMBL/GenBank/DDBJ whole genome shotgun (WGS) entry which is preliminary data.</text>
</comment>
<dbReference type="RefSeq" id="WP_147102740.1">
    <property type="nucleotide sequence ID" value="NZ_BJVJ01000005.1"/>
</dbReference>